<dbReference type="SUPFAM" id="SSF57959">
    <property type="entry name" value="Leucine zipper domain"/>
    <property type="match status" value="1"/>
</dbReference>
<dbReference type="InterPro" id="IPR046347">
    <property type="entry name" value="bZIP_sf"/>
</dbReference>
<feature type="region of interest" description="Disordered" evidence="6">
    <location>
        <begin position="1"/>
        <end position="42"/>
    </location>
</feature>
<reference evidence="8" key="1">
    <citation type="submission" date="2012-05" db="EMBL/GenBank/DDBJ databases">
        <authorList>
            <person name="Krishnakumar V."/>
            <person name="Cheung F."/>
            <person name="Xiao Y."/>
            <person name="Chan A."/>
            <person name="Moskal W.A."/>
            <person name="Town C.D."/>
        </authorList>
    </citation>
    <scope>NUCLEOTIDE SEQUENCE</scope>
</reference>
<comment type="subcellular location">
    <subcellularLocation>
        <location evidence="1">Nucleus</location>
    </subcellularLocation>
</comment>
<evidence type="ECO:0000259" key="7">
    <source>
        <dbReference type="PROSITE" id="PS50217"/>
    </source>
</evidence>
<evidence type="ECO:0000313" key="8">
    <source>
        <dbReference type="EMBL" id="AFK40322.1"/>
    </source>
</evidence>
<keyword evidence="4" id="KW-0804">Transcription</keyword>
<keyword evidence="5" id="KW-0539">Nucleus</keyword>
<dbReference type="EMBL" id="BT140527">
    <property type="protein sequence ID" value="AFK40322.1"/>
    <property type="molecule type" value="mRNA"/>
</dbReference>
<dbReference type="Pfam" id="PF00170">
    <property type="entry name" value="bZIP_1"/>
    <property type="match status" value="1"/>
</dbReference>
<evidence type="ECO:0000256" key="2">
    <source>
        <dbReference type="ARBA" id="ARBA00023015"/>
    </source>
</evidence>
<sequence>MASVQRVTSTGSDGVNGAMDERKRKRMISNRESARRSRERKQKLLEDYQDEANRLRNENRRLSENIRVREEGFNANEAANGVLRAQTQELTDQLKFLKSIIEKAEREKIPKIPDPQLNPWQMLYPTQTIRASDWFLH</sequence>
<evidence type="ECO:0000256" key="3">
    <source>
        <dbReference type="ARBA" id="ARBA00023125"/>
    </source>
</evidence>
<dbReference type="GO" id="GO:0046983">
    <property type="term" value="F:protein dimerization activity"/>
    <property type="evidence" value="ECO:0007669"/>
    <property type="project" value="UniProtKB-ARBA"/>
</dbReference>
<dbReference type="InterPro" id="IPR004827">
    <property type="entry name" value="bZIP"/>
</dbReference>
<dbReference type="GO" id="GO:0003677">
    <property type="term" value="F:DNA binding"/>
    <property type="evidence" value="ECO:0007669"/>
    <property type="project" value="UniProtKB-KW"/>
</dbReference>
<evidence type="ECO:0000256" key="6">
    <source>
        <dbReference type="SAM" id="MobiDB-lite"/>
    </source>
</evidence>
<accession>I3SJ80</accession>
<keyword evidence="3" id="KW-0238">DNA-binding</keyword>
<feature type="domain" description="BZIP" evidence="7">
    <location>
        <begin position="20"/>
        <end position="66"/>
    </location>
</feature>
<dbReference type="PROSITE" id="PS50217">
    <property type="entry name" value="BZIP"/>
    <property type="match status" value="1"/>
</dbReference>
<dbReference type="AlphaFoldDB" id="I3SJ80"/>
<keyword evidence="2" id="KW-0805">Transcription regulation</keyword>
<protein>
    <recommendedName>
        <fullName evidence="7">BZIP domain-containing protein</fullName>
    </recommendedName>
</protein>
<dbReference type="FunFam" id="1.20.5.170:FF:000020">
    <property type="entry name" value="BZIP transcription factor"/>
    <property type="match status" value="1"/>
</dbReference>
<dbReference type="PANTHER" id="PTHR45764:SF34">
    <property type="entry name" value="BZIP TRANSCRIPTION FACTOR 53"/>
    <property type="match status" value="1"/>
</dbReference>
<evidence type="ECO:0000256" key="1">
    <source>
        <dbReference type="ARBA" id="ARBA00004123"/>
    </source>
</evidence>
<organism evidence="8">
    <name type="scientific">Medicago truncatula</name>
    <name type="common">Barrel medic</name>
    <name type="synonym">Medicago tribuloides</name>
    <dbReference type="NCBI Taxonomy" id="3880"/>
    <lineage>
        <taxon>Eukaryota</taxon>
        <taxon>Viridiplantae</taxon>
        <taxon>Streptophyta</taxon>
        <taxon>Embryophyta</taxon>
        <taxon>Tracheophyta</taxon>
        <taxon>Spermatophyta</taxon>
        <taxon>Magnoliopsida</taxon>
        <taxon>eudicotyledons</taxon>
        <taxon>Gunneridae</taxon>
        <taxon>Pentapetalae</taxon>
        <taxon>rosids</taxon>
        <taxon>fabids</taxon>
        <taxon>Fabales</taxon>
        <taxon>Fabaceae</taxon>
        <taxon>Papilionoideae</taxon>
        <taxon>50 kb inversion clade</taxon>
        <taxon>NPAAA clade</taxon>
        <taxon>Hologalegina</taxon>
        <taxon>IRL clade</taxon>
        <taxon>Trifolieae</taxon>
        <taxon>Medicago</taxon>
    </lineage>
</organism>
<name>I3SJ80_MEDTR</name>
<evidence type="ECO:0000256" key="4">
    <source>
        <dbReference type="ARBA" id="ARBA00023163"/>
    </source>
</evidence>
<dbReference type="PANTHER" id="PTHR45764">
    <property type="entry name" value="BZIP TRANSCRIPTION FACTOR 44"/>
    <property type="match status" value="1"/>
</dbReference>
<evidence type="ECO:0000256" key="5">
    <source>
        <dbReference type="ARBA" id="ARBA00023242"/>
    </source>
</evidence>
<dbReference type="GO" id="GO:0005634">
    <property type="term" value="C:nucleus"/>
    <property type="evidence" value="ECO:0007669"/>
    <property type="project" value="UniProtKB-SubCell"/>
</dbReference>
<dbReference type="GO" id="GO:0003700">
    <property type="term" value="F:DNA-binding transcription factor activity"/>
    <property type="evidence" value="ECO:0007669"/>
    <property type="project" value="InterPro"/>
</dbReference>
<dbReference type="SMART" id="SM00338">
    <property type="entry name" value="BRLZ"/>
    <property type="match status" value="1"/>
</dbReference>
<feature type="compositionally biased region" description="Basic and acidic residues" evidence="6">
    <location>
        <begin position="32"/>
        <end position="42"/>
    </location>
</feature>
<proteinExistence type="evidence at transcript level"/>
<dbReference type="Gene3D" id="1.20.5.170">
    <property type="match status" value="1"/>
</dbReference>
<feature type="compositionally biased region" description="Polar residues" evidence="6">
    <location>
        <begin position="1"/>
        <end position="13"/>
    </location>
</feature>
<dbReference type="PROSITE" id="PS00036">
    <property type="entry name" value="BZIP_BASIC"/>
    <property type="match status" value="1"/>
</dbReference>